<feature type="compositionally biased region" description="Basic and acidic residues" evidence="2">
    <location>
        <begin position="442"/>
        <end position="452"/>
    </location>
</feature>
<dbReference type="InterPro" id="IPR021109">
    <property type="entry name" value="Peptidase_aspartic_dom_sf"/>
</dbReference>
<protein>
    <recommendedName>
        <fullName evidence="3">RNase H type-1 domain-containing protein</fullName>
    </recommendedName>
</protein>
<sequence>MARSGPAFPPPSSNQSQGASRFEVSSSGSSYVPSHHTPSSTSAFPSMHTNLSQNVESQRSVRNNPNVSSSSRSPTQGSQSIIAELQRQISSLKKRVRDKTPTKGRPRRGCEENNPECSEASSNVHPESEAEKPSPTKRALGSIHSKPPSKGPSQHPGGGVLPPKVPKRRAKRGEQGAFWKALDQISSSPFSDEIECAKLPPRYTAPGFEMYNGRTDPIAHIGHYHQRMALSRRNDALMCKLFPSNLGEVALRWFNQIDQARYSKTYNEIDGCGEDVAVSTFKLGLPIDSGLRQSLTKRPPNNMKKLMSRIEQFIRLEEDRDNGTAAKAKAPVRPPNPRSSVQPNKVPRVATVPSNFVAPSFKAHRTVFKEPIYQILEKIKEEPFFVRPQKLLGNPATRNQKPMCHYHRERGHPTENCHMFKSHLDQLVSDGHLSEYVNHSLTKQEKTKKNTDRSGNPRTAPTGVIHVILSPLCTPIGTASYRSDLQKAFHLRQSYEISDSAHLVPRLCSEAHVSSVNGTISFSDSDLHDVQLPHNDPLVITLRIGNYDVKRVLIDQGSFAEVMYQELYEKLGLGKSDLSEFSSPVFGFSGESTVPVGKTTLPMLAGPINLQTEFIVIQAPSPYNAIMGRSWLHKMRAIPSTLHQKLRFPTKDGVMEISGDQVAAKQCVLAAARKDPPGKVGVNLSLSDKDDLITLLREFQDIFAWSVYEAPRVSSNLACHSLAIPSDAKPVQQRRRKLAPERSEIVMEEVGRLLAAEVIRPVLYPTWLSNTVVVQKKNGKWRVCVDFTDLNKVCPKDHFPLPRIDQLVDSAVGHDRMSFLDAFKGYHQIPMALSDQEKTAFITPRGAFCYKVMPFGLKNAGATYQRMMTTIVRSGKFLGHIISSRGIEANPDQISALISLEEPKNTKQVQRLTGMIAALNRFISRSADKCRPFFRLLGKKRKFLWDEDCSATFQNIKAYLSSPPCLSIPSPGEPLYLYLAVSEHAVSAVLVRETLEYQKPIFFISKTMTEAESRYLPLEKVALALIRAAKKLPQYFQATTVTVLMDLPLKALLQCSDFSGRITRWGVQLGSLGVEYKPRTSIKGQVLADFVAEFQGKDSETGPTNLLGLGTDSVPSEWKLFVDGASNAMGSGAGVVLISPEGLIMEQAVRLNFLTSNNESEYEAFLIRLKCARKLGADRLRVFCDSQLVVNQISGECQARDERMALYLRAVKNSMSKFEFIQVEQIGREHNSHADILAKLATAKETDMERTVTVEVLDSPSPQNIELDVFNVARPVASWMDPLISYLQNNQLSEDQREADIVKRKALGYWAFVEVIPGVDHWLTGQCHKWGIDIVGPLPRAPGNKKFLIVATDYFTKWVEAEPLAHIWDMDAKRFLWKNPMDRQEVSNKVILDGIKKRLEQAKGKWVEELPSVLWTHRTTHRRSTGETPFALAYGVEAVIPLEVGLPTTRTTEFDAEQNEDNLRKDLNLVVANTRNPNDGKLGPNWEGPYKVTSLAGVGAYRLEDMAGKPIPRPWNVYDLRGSIDSFMLKEEFTLRNVSR</sequence>
<evidence type="ECO:0000259" key="3">
    <source>
        <dbReference type="PROSITE" id="PS50879"/>
    </source>
</evidence>
<dbReference type="InterPro" id="IPR043502">
    <property type="entry name" value="DNA/RNA_pol_sf"/>
</dbReference>
<dbReference type="InterPro" id="IPR043128">
    <property type="entry name" value="Rev_trsase/Diguanyl_cyclase"/>
</dbReference>
<dbReference type="InterPro" id="IPR036397">
    <property type="entry name" value="RNaseH_sf"/>
</dbReference>
<dbReference type="Pfam" id="PF17919">
    <property type="entry name" value="RT_RNaseH_2"/>
    <property type="match status" value="1"/>
</dbReference>
<feature type="compositionally biased region" description="Basic residues" evidence="2">
    <location>
        <begin position="92"/>
        <end position="107"/>
    </location>
</feature>
<dbReference type="InterPro" id="IPR000477">
    <property type="entry name" value="RT_dom"/>
</dbReference>
<feature type="region of interest" description="Disordered" evidence="2">
    <location>
        <begin position="440"/>
        <end position="461"/>
    </location>
</feature>
<name>A0A2N9FTR0_FAGSY</name>
<gene>
    <name evidence="4" type="ORF">FSB_LOCUS18026</name>
</gene>
<feature type="region of interest" description="Disordered" evidence="2">
    <location>
        <begin position="1"/>
        <end position="174"/>
    </location>
</feature>
<organism evidence="4">
    <name type="scientific">Fagus sylvatica</name>
    <name type="common">Beechnut</name>
    <dbReference type="NCBI Taxonomy" id="28930"/>
    <lineage>
        <taxon>Eukaryota</taxon>
        <taxon>Viridiplantae</taxon>
        <taxon>Streptophyta</taxon>
        <taxon>Embryophyta</taxon>
        <taxon>Tracheophyta</taxon>
        <taxon>Spermatophyta</taxon>
        <taxon>Magnoliopsida</taxon>
        <taxon>eudicotyledons</taxon>
        <taxon>Gunneridae</taxon>
        <taxon>Pentapetalae</taxon>
        <taxon>rosids</taxon>
        <taxon>fabids</taxon>
        <taxon>Fagales</taxon>
        <taxon>Fagaceae</taxon>
        <taxon>Fagus</taxon>
    </lineage>
</organism>
<feature type="compositionally biased region" description="Polar residues" evidence="2">
    <location>
        <begin position="115"/>
        <end position="125"/>
    </location>
</feature>
<dbReference type="Pfam" id="PF00078">
    <property type="entry name" value="RVT_1"/>
    <property type="match status" value="1"/>
</dbReference>
<dbReference type="CDD" id="cd09279">
    <property type="entry name" value="RNase_HI_like"/>
    <property type="match status" value="1"/>
</dbReference>
<dbReference type="Gene3D" id="3.10.10.10">
    <property type="entry name" value="HIV Type 1 Reverse Transcriptase, subunit A, domain 1"/>
    <property type="match status" value="1"/>
</dbReference>
<keyword evidence="1" id="KW-0233">DNA recombination</keyword>
<dbReference type="CDD" id="cd00303">
    <property type="entry name" value="retropepsin_like"/>
    <property type="match status" value="1"/>
</dbReference>
<dbReference type="InterPro" id="IPR041577">
    <property type="entry name" value="RT_RNaseH_2"/>
</dbReference>
<evidence type="ECO:0000313" key="4">
    <source>
        <dbReference type="EMBL" id="SPC90144.1"/>
    </source>
</evidence>
<dbReference type="PANTHER" id="PTHR48475:SF1">
    <property type="entry name" value="RNASE H TYPE-1 DOMAIN-CONTAINING PROTEIN"/>
    <property type="match status" value="1"/>
</dbReference>
<dbReference type="InterPro" id="IPR002156">
    <property type="entry name" value="RNaseH_domain"/>
</dbReference>
<feature type="compositionally biased region" description="Low complexity" evidence="2">
    <location>
        <begin position="20"/>
        <end position="34"/>
    </location>
</feature>
<feature type="domain" description="RNase H type-1" evidence="3">
    <location>
        <begin position="1114"/>
        <end position="1243"/>
    </location>
</feature>
<dbReference type="Pfam" id="PF13456">
    <property type="entry name" value="RVT_3"/>
    <property type="match status" value="1"/>
</dbReference>
<dbReference type="GO" id="GO:0003676">
    <property type="term" value="F:nucleic acid binding"/>
    <property type="evidence" value="ECO:0007669"/>
    <property type="project" value="InterPro"/>
</dbReference>
<dbReference type="CDD" id="cd01647">
    <property type="entry name" value="RT_LTR"/>
    <property type="match status" value="1"/>
</dbReference>
<dbReference type="Gene3D" id="2.40.70.10">
    <property type="entry name" value="Acid Proteases"/>
    <property type="match status" value="1"/>
</dbReference>
<feature type="compositionally biased region" description="Low complexity" evidence="2">
    <location>
        <begin position="60"/>
        <end position="80"/>
    </location>
</feature>
<dbReference type="Gene3D" id="3.30.420.10">
    <property type="entry name" value="Ribonuclease H-like superfamily/Ribonuclease H"/>
    <property type="match status" value="3"/>
</dbReference>
<dbReference type="InterPro" id="IPR012337">
    <property type="entry name" value="RNaseH-like_sf"/>
</dbReference>
<accession>A0A2N9FTR0</accession>
<dbReference type="PANTHER" id="PTHR48475">
    <property type="entry name" value="RIBONUCLEASE H"/>
    <property type="match status" value="1"/>
</dbReference>
<evidence type="ECO:0000256" key="1">
    <source>
        <dbReference type="ARBA" id="ARBA00023172"/>
    </source>
</evidence>
<dbReference type="SUPFAM" id="SSF53098">
    <property type="entry name" value="Ribonuclease H-like"/>
    <property type="match status" value="2"/>
</dbReference>
<feature type="region of interest" description="Disordered" evidence="2">
    <location>
        <begin position="318"/>
        <end position="345"/>
    </location>
</feature>
<proteinExistence type="predicted"/>
<feature type="compositionally biased region" description="Polar residues" evidence="2">
    <location>
        <begin position="36"/>
        <end position="58"/>
    </location>
</feature>
<dbReference type="SUPFAM" id="SSF56672">
    <property type="entry name" value="DNA/RNA polymerases"/>
    <property type="match status" value="1"/>
</dbReference>
<dbReference type="PROSITE" id="PS50879">
    <property type="entry name" value="RNASE_H_1"/>
    <property type="match status" value="1"/>
</dbReference>
<dbReference type="EMBL" id="OIVN01001123">
    <property type="protein sequence ID" value="SPC90144.1"/>
    <property type="molecule type" value="Genomic_DNA"/>
</dbReference>
<dbReference type="Gene3D" id="3.30.70.270">
    <property type="match status" value="2"/>
</dbReference>
<dbReference type="GO" id="GO:0006310">
    <property type="term" value="P:DNA recombination"/>
    <property type="evidence" value="ECO:0007669"/>
    <property type="project" value="UniProtKB-KW"/>
</dbReference>
<dbReference type="GO" id="GO:0004523">
    <property type="term" value="F:RNA-DNA hybrid ribonuclease activity"/>
    <property type="evidence" value="ECO:0007669"/>
    <property type="project" value="InterPro"/>
</dbReference>
<evidence type="ECO:0000256" key="2">
    <source>
        <dbReference type="SAM" id="MobiDB-lite"/>
    </source>
</evidence>
<reference evidence="4" key="1">
    <citation type="submission" date="2018-02" db="EMBL/GenBank/DDBJ databases">
        <authorList>
            <person name="Cohen D.B."/>
            <person name="Kent A.D."/>
        </authorList>
    </citation>
    <scope>NUCLEOTIDE SEQUENCE</scope>
</reference>